<dbReference type="EMBL" id="CP126980">
    <property type="protein sequence ID" value="WIM92901.1"/>
    <property type="molecule type" value="Genomic_DNA"/>
</dbReference>
<evidence type="ECO:0008006" key="3">
    <source>
        <dbReference type="Google" id="ProtNLM"/>
    </source>
</evidence>
<organism evidence="1 2">
    <name type="scientific">Actinoplanes oblitus</name>
    <dbReference type="NCBI Taxonomy" id="3040509"/>
    <lineage>
        <taxon>Bacteria</taxon>
        <taxon>Bacillati</taxon>
        <taxon>Actinomycetota</taxon>
        <taxon>Actinomycetes</taxon>
        <taxon>Micromonosporales</taxon>
        <taxon>Micromonosporaceae</taxon>
        <taxon>Actinoplanes</taxon>
    </lineage>
</organism>
<dbReference type="SUPFAM" id="SSF54909">
    <property type="entry name" value="Dimeric alpha+beta barrel"/>
    <property type="match status" value="1"/>
</dbReference>
<proteinExistence type="predicted"/>
<dbReference type="InterPro" id="IPR011008">
    <property type="entry name" value="Dimeric_a/b-barrel"/>
</dbReference>
<keyword evidence="2" id="KW-1185">Reference proteome</keyword>
<name>A0ABY8W4W7_9ACTN</name>
<accession>A0ABY8W4W7</accession>
<evidence type="ECO:0000313" key="1">
    <source>
        <dbReference type="EMBL" id="WIM92901.1"/>
    </source>
</evidence>
<dbReference type="Proteomes" id="UP001240150">
    <property type="component" value="Chromosome"/>
</dbReference>
<dbReference type="RefSeq" id="WP_284914108.1">
    <property type="nucleotide sequence ID" value="NZ_CP126980.1"/>
</dbReference>
<reference evidence="1 2" key="1">
    <citation type="submission" date="2023-06" db="EMBL/GenBank/DDBJ databases">
        <authorList>
            <person name="Yushchuk O."/>
            <person name="Binda E."/>
            <person name="Ruckert-Reed C."/>
            <person name="Fedorenko V."/>
            <person name="Kalinowski J."/>
            <person name="Marinelli F."/>
        </authorList>
    </citation>
    <scope>NUCLEOTIDE SEQUENCE [LARGE SCALE GENOMIC DNA]</scope>
    <source>
        <strain evidence="1 2">NRRL 3884</strain>
    </source>
</reference>
<evidence type="ECO:0000313" key="2">
    <source>
        <dbReference type="Proteomes" id="UP001240150"/>
    </source>
</evidence>
<sequence length="186" mass="20550">MRDRPLSLPAAGWAVARCAGVTAALLARRRVHLPRDRVGRRLSFGDGTTARIYRDTVVDRPAPRDPCVLVVEFRLRGVHGRGHALFRAESILNTPLFVGFPGFVSKLWLAHDEHDVYRGLYEWDGAESAAGYARALWWVLALVSHRASIDYRVIPGLTRADVLERTPAWVAATTGAGAAWWCPVAA</sequence>
<gene>
    <name evidence="1" type="ORF">ACTOB_004859</name>
</gene>
<dbReference type="Gene3D" id="3.30.70.100">
    <property type="match status" value="1"/>
</dbReference>
<protein>
    <recommendedName>
        <fullName evidence="3">ABM domain-containing protein</fullName>
    </recommendedName>
</protein>